<reference evidence="2" key="1">
    <citation type="journal article" date="2019" name="Int. J. Syst. Evol. Microbiol.">
        <title>The Global Catalogue of Microorganisms (GCM) 10K type strain sequencing project: providing services to taxonomists for standard genome sequencing and annotation.</title>
        <authorList>
            <consortium name="The Broad Institute Genomics Platform"/>
            <consortium name="The Broad Institute Genome Sequencing Center for Infectious Disease"/>
            <person name="Wu L."/>
            <person name="Ma J."/>
        </authorList>
    </citation>
    <scope>NUCLEOTIDE SEQUENCE [LARGE SCALE GENOMIC DNA]</scope>
    <source>
        <strain evidence="2">DT43</strain>
    </source>
</reference>
<dbReference type="EMBL" id="JBHSFG010000121">
    <property type="protein sequence ID" value="MFC4472510.1"/>
    <property type="molecule type" value="Genomic_DNA"/>
</dbReference>
<dbReference type="RefSeq" id="WP_386356449.1">
    <property type="nucleotide sequence ID" value="NZ_JBHSFG010000121.1"/>
</dbReference>
<dbReference type="Proteomes" id="UP001596012">
    <property type="component" value="Unassembled WGS sequence"/>
</dbReference>
<gene>
    <name evidence="1" type="ORF">ACFPH6_50040</name>
</gene>
<sequence>MTFAGGMWRLLRETPDFSPPAFRQRFTGHVSEDANTIRGVWEKAYDGSGADGSAAWEKDFDLTYRRSR</sequence>
<name>A0ABV8Z8C2_9ACTN</name>
<protein>
    <submittedName>
        <fullName evidence="1">Uncharacterized protein</fullName>
    </submittedName>
</protein>
<proteinExistence type="predicted"/>
<evidence type="ECO:0000313" key="1">
    <source>
        <dbReference type="EMBL" id="MFC4472510.1"/>
    </source>
</evidence>
<organism evidence="1 2">
    <name type="scientific">Streptomyces xiangluensis</name>
    <dbReference type="NCBI Taxonomy" id="2665720"/>
    <lineage>
        <taxon>Bacteria</taxon>
        <taxon>Bacillati</taxon>
        <taxon>Actinomycetota</taxon>
        <taxon>Actinomycetes</taxon>
        <taxon>Kitasatosporales</taxon>
        <taxon>Streptomycetaceae</taxon>
        <taxon>Streptomyces</taxon>
    </lineage>
</organism>
<comment type="caution">
    <text evidence="1">The sequence shown here is derived from an EMBL/GenBank/DDBJ whole genome shotgun (WGS) entry which is preliminary data.</text>
</comment>
<accession>A0ABV8Z8C2</accession>
<keyword evidence="2" id="KW-1185">Reference proteome</keyword>
<evidence type="ECO:0000313" key="2">
    <source>
        <dbReference type="Proteomes" id="UP001596012"/>
    </source>
</evidence>